<feature type="domain" description="Four-carbon acid sugar kinase N-terminal" evidence="7">
    <location>
        <begin position="2"/>
        <end position="158"/>
    </location>
</feature>
<keyword evidence="2" id="KW-0808">Transferase</keyword>
<dbReference type="Pfam" id="PF17042">
    <property type="entry name" value="NBD_C"/>
    <property type="match status" value="1"/>
</dbReference>
<evidence type="ECO:0000256" key="2">
    <source>
        <dbReference type="ARBA" id="ARBA00022679"/>
    </source>
</evidence>
<evidence type="ECO:0000259" key="7">
    <source>
        <dbReference type="Pfam" id="PF07005"/>
    </source>
</evidence>
<keyword evidence="4 9" id="KW-0418">Kinase</keyword>
<keyword evidence="6" id="KW-0119">Carbohydrate metabolism</keyword>
<keyword evidence="5" id="KW-0067">ATP-binding</keyword>
<dbReference type="Gene3D" id="3.40.50.10840">
    <property type="entry name" value="Putative sugar-binding, N-terminal domain"/>
    <property type="match status" value="1"/>
</dbReference>
<dbReference type="InterPro" id="IPR037051">
    <property type="entry name" value="4-carb_acid_sugar_kinase_N_sf"/>
</dbReference>
<evidence type="ECO:0000259" key="8">
    <source>
        <dbReference type="Pfam" id="PF17042"/>
    </source>
</evidence>
<dbReference type="RefSeq" id="WP_207327815.1">
    <property type="nucleotide sequence ID" value="NZ_JAFMYW010000001.1"/>
</dbReference>
<organism evidence="9 10">
    <name type="scientific">Fibrella forsythiae</name>
    <dbReference type="NCBI Taxonomy" id="2817061"/>
    <lineage>
        <taxon>Bacteria</taxon>
        <taxon>Pseudomonadati</taxon>
        <taxon>Bacteroidota</taxon>
        <taxon>Cytophagia</taxon>
        <taxon>Cytophagales</taxon>
        <taxon>Spirosomataceae</taxon>
        <taxon>Fibrella</taxon>
    </lineage>
</organism>
<proteinExistence type="inferred from homology"/>
<comment type="similarity">
    <text evidence="1">Belongs to the four-carbon acid sugar kinase family.</text>
</comment>
<gene>
    <name evidence="9" type="ORF">J2I46_04970</name>
</gene>
<feature type="domain" description="Four-carbon acid sugar kinase nucleotide binding" evidence="8">
    <location>
        <begin position="229"/>
        <end position="373"/>
    </location>
</feature>
<evidence type="ECO:0000256" key="1">
    <source>
        <dbReference type="ARBA" id="ARBA00005715"/>
    </source>
</evidence>
<sequence length="382" mass="40782">MLAVIADDFTGAAELGGIGLAYGYTVEIAMSVNPASTADLLLISTDVRSGSESEAVEEMVTVSRALLPLKPQLIYKKVDSVLRGHVMAEALAQLTVLGLTKALIVPANPALGRTLVNGLYYVQGELIHQTHFSADPEFPVTESDVQKRFSERVNRLTIQPHYGSFSTADIIIGEVSDEADLPAWVERIDEQTLPCGGSGFFTAILDAHTGAKPKKTAPVSLGNRRLYVCGSAFGASVELVRRAALAGLAVCYMPGELTRSGTLASNDVTGWAAEIGRQWQAHQQVIVAIDPATVARDTGVAVHLRNTMARAIRLALSNVAIDELIIEGGSTAAAVLREIGVMRLAPTHELAPGVVRSKALDNDTLHITVKPGSYRWPPDLWT</sequence>
<dbReference type="InterPro" id="IPR010737">
    <property type="entry name" value="4-carb_acid_sugar_kinase_N"/>
</dbReference>
<name>A0ABS3JEQ6_9BACT</name>
<keyword evidence="10" id="KW-1185">Reference proteome</keyword>
<dbReference type="Gene3D" id="3.40.980.20">
    <property type="entry name" value="Four-carbon acid sugar kinase, nucleotide binding domain"/>
    <property type="match status" value="1"/>
</dbReference>
<dbReference type="InterPro" id="IPR031475">
    <property type="entry name" value="NBD_C"/>
</dbReference>
<dbReference type="Pfam" id="PF07005">
    <property type="entry name" value="SBD_N"/>
    <property type="match status" value="1"/>
</dbReference>
<evidence type="ECO:0000256" key="3">
    <source>
        <dbReference type="ARBA" id="ARBA00022741"/>
    </source>
</evidence>
<comment type="caution">
    <text evidence="9">The sequence shown here is derived from an EMBL/GenBank/DDBJ whole genome shotgun (WGS) entry which is preliminary data.</text>
</comment>
<protein>
    <submittedName>
        <fullName evidence="9">Four-carbon acid sugar kinase family protein</fullName>
    </submittedName>
</protein>
<dbReference type="GO" id="GO:0016301">
    <property type="term" value="F:kinase activity"/>
    <property type="evidence" value="ECO:0007669"/>
    <property type="project" value="UniProtKB-KW"/>
</dbReference>
<reference evidence="9 10" key="1">
    <citation type="submission" date="2021-03" db="EMBL/GenBank/DDBJ databases">
        <title>Fibrella sp. HMF5405 genome sequencing and assembly.</title>
        <authorList>
            <person name="Kang H."/>
            <person name="Kim H."/>
            <person name="Bae S."/>
            <person name="Joh K."/>
        </authorList>
    </citation>
    <scope>NUCLEOTIDE SEQUENCE [LARGE SCALE GENOMIC DNA]</scope>
    <source>
        <strain evidence="9 10">HMF5405</strain>
    </source>
</reference>
<dbReference type="SUPFAM" id="SSF142764">
    <property type="entry name" value="YgbK-like"/>
    <property type="match status" value="1"/>
</dbReference>
<accession>A0ABS3JEQ6</accession>
<keyword evidence="3" id="KW-0547">Nucleotide-binding</keyword>
<dbReference type="InterPro" id="IPR042213">
    <property type="entry name" value="NBD_C_sf"/>
</dbReference>
<evidence type="ECO:0000256" key="5">
    <source>
        <dbReference type="ARBA" id="ARBA00022840"/>
    </source>
</evidence>
<evidence type="ECO:0000256" key="4">
    <source>
        <dbReference type="ARBA" id="ARBA00022777"/>
    </source>
</evidence>
<evidence type="ECO:0000256" key="6">
    <source>
        <dbReference type="ARBA" id="ARBA00023277"/>
    </source>
</evidence>
<dbReference type="EMBL" id="JAFMYW010000001">
    <property type="protein sequence ID" value="MBO0947923.1"/>
    <property type="molecule type" value="Genomic_DNA"/>
</dbReference>
<evidence type="ECO:0000313" key="10">
    <source>
        <dbReference type="Proteomes" id="UP000664628"/>
    </source>
</evidence>
<dbReference type="Proteomes" id="UP000664628">
    <property type="component" value="Unassembled WGS sequence"/>
</dbReference>
<evidence type="ECO:0000313" key="9">
    <source>
        <dbReference type="EMBL" id="MBO0947923.1"/>
    </source>
</evidence>